<dbReference type="Proteomes" id="UP000484255">
    <property type="component" value="Unassembled WGS sequence"/>
</dbReference>
<dbReference type="InterPro" id="IPR036291">
    <property type="entry name" value="NAD(P)-bd_dom_sf"/>
</dbReference>
<organism evidence="3 4">
    <name type="scientific">Ideonella livida</name>
    <dbReference type="NCBI Taxonomy" id="2707176"/>
    <lineage>
        <taxon>Bacteria</taxon>
        <taxon>Pseudomonadati</taxon>
        <taxon>Pseudomonadota</taxon>
        <taxon>Betaproteobacteria</taxon>
        <taxon>Burkholderiales</taxon>
        <taxon>Sphaerotilaceae</taxon>
        <taxon>Ideonella</taxon>
    </lineage>
</organism>
<dbReference type="PROSITE" id="PS00061">
    <property type="entry name" value="ADH_SHORT"/>
    <property type="match status" value="1"/>
</dbReference>
<dbReference type="Gene3D" id="3.40.50.720">
    <property type="entry name" value="NAD(P)-binding Rossmann-like Domain"/>
    <property type="match status" value="1"/>
</dbReference>
<evidence type="ECO:0000256" key="1">
    <source>
        <dbReference type="ARBA" id="ARBA00006484"/>
    </source>
</evidence>
<dbReference type="CDD" id="cd05233">
    <property type="entry name" value="SDR_c"/>
    <property type="match status" value="1"/>
</dbReference>
<dbReference type="RefSeq" id="WP_163459292.1">
    <property type="nucleotide sequence ID" value="NZ_JAAGOH010000031.1"/>
</dbReference>
<proteinExistence type="inferred from homology"/>
<sequence length="252" mass="25950">MPATGPQDVVIITGAAGGIGQALVRAYAQAGCAVLGVDRSAAPEDLPARHWLQVDLARSVADADYAAGVFHTVRALLAGRPLRALVHNAATQVLGGTTELSLADWQLTLQVNLLAPFLWTQALLPELEAAPGSVLHISSIHARLTKPGFVAYATSKAALSGLTRAMAVDLGGRVRVNALEPAAIATPMLEAGFAGDPDARCTLDHCHPQGRIGQPQEVAAAALALTLGEARFLHGACLALDGGIGVRLHDPA</sequence>
<dbReference type="EMBL" id="JAAGOH010000031">
    <property type="protein sequence ID" value="NDY93243.1"/>
    <property type="molecule type" value="Genomic_DNA"/>
</dbReference>
<name>A0A7C9TMU5_9BURK</name>
<gene>
    <name evidence="3" type="ORF">G3A44_18780</name>
</gene>
<comment type="caution">
    <text evidence="3">The sequence shown here is derived from an EMBL/GenBank/DDBJ whole genome shotgun (WGS) entry which is preliminary data.</text>
</comment>
<dbReference type="PRINTS" id="PR00081">
    <property type="entry name" value="GDHRDH"/>
</dbReference>
<evidence type="ECO:0000313" key="4">
    <source>
        <dbReference type="Proteomes" id="UP000484255"/>
    </source>
</evidence>
<dbReference type="InterPro" id="IPR002347">
    <property type="entry name" value="SDR_fam"/>
</dbReference>
<dbReference type="PANTHER" id="PTHR43639:SF1">
    <property type="entry name" value="SHORT-CHAIN DEHYDROGENASE_REDUCTASE FAMILY PROTEIN"/>
    <property type="match status" value="1"/>
</dbReference>
<dbReference type="SUPFAM" id="SSF51735">
    <property type="entry name" value="NAD(P)-binding Rossmann-fold domains"/>
    <property type="match status" value="1"/>
</dbReference>
<comment type="similarity">
    <text evidence="1">Belongs to the short-chain dehydrogenases/reductases (SDR) family.</text>
</comment>
<protein>
    <submittedName>
        <fullName evidence="3">SDR family oxidoreductase</fullName>
    </submittedName>
</protein>
<dbReference type="Pfam" id="PF13561">
    <property type="entry name" value="adh_short_C2"/>
    <property type="match status" value="1"/>
</dbReference>
<dbReference type="GO" id="GO:0016491">
    <property type="term" value="F:oxidoreductase activity"/>
    <property type="evidence" value="ECO:0007669"/>
    <property type="project" value="UniProtKB-KW"/>
</dbReference>
<reference evidence="3 4" key="1">
    <citation type="submission" date="2020-02" db="EMBL/GenBank/DDBJ databases">
        <title>Ideonella bacterium strain TBM-1.</title>
        <authorList>
            <person name="Chen W.-M."/>
        </authorList>
    </citation>
    <scope>NUCLEOTIDE SEQUENCE [LARGE SCALE GENOMIC DNA]</scope>
    <source>
        <strain evidence="3 4">TBM-1</strain>
    </source>
</reference>
<evidence type="ECO:0000256" key="2">
    <source>
        <dbReference type="ARBA" id="ARBA00023002"/>
    </source>
</evidence>
<dbReference type="PRINTS" id="PR00080">
    <property type="entry name" value="SDRFAMILY"/>
</dbReference>
<dbReference type="InterPro" id="IPR020904">
    <property type="entry name" value="Sc_DH/Rdtase_CS"/>
</dbReference>
<keyword evidence="4" id="KW-1185">Reference proteome</keyword>
<keyword evidence="2" id="KW-0560">Oxidoreductase</keyword>
<accession>A0A7C9TMU5</accession>
<evidence type="ECO:0000313" key="3">
    <source>
        <dbReference type="EMBL" id="NDY93243.1"/>
    </source>
</evidence>
<dbReference type="AlphaFoldDB" id="A0A7C9TMU5"/>
<dbReference type="PANTHER" id="PTHR43639">
    <property type="entry name" value="OXIDOREDUCTASE, SHORT-CHAIN DEHYDROGENASE/REDUCTASE FAMILY (AFU_ORTHOLOGUE AFUA_5G02870)"/>
    <property type="match status" value="1"/>
</dbReference>